<name>A0ABR4NNL8_9SACH</name>
<evidence type="ECO:0000256" key="1">
    <source>
        <dbReference type="ARBA" id="ARBA00004141"/>
    </source>
</evidence>
<proteinExistence type="inferred from homology"/>
<keyword evidence="7" id="KW-1185">Reference proteome</keyword>
<organism evidence="6 7">
    <name type="scientific">Nakaseomyces bracarensis</name>
    <dbReference type="NCBI Taxonomy" id="273131"/>
    <lineage>
        <taxon>Eukaryota</taxon>
        <taxon>Fungi</taxon>
        <taxon>Dikarya</taxon>
        <taxon>Ascomycota</taxon>
        <taxon>Saccharomycotina</taxon>
        <taxon>Saccharomycetes</taxon>
        <taxon>Saccharomycetales</taxon>
        <taxon>Saccharomycetaceae</taxon>
        <taxon>Nakaseomyces</taxon>
    </lineage>
</organism>
<keyword evidence="3" id="KW-0812">Transmembrane</keyword>
<evidence type="ECO:0000313" key="6">
    <source>
        <dbReference type="EMBL" id="KAL3229532.1"/>
    </source>
</evidence>
<comment type="subcellular location">
    <subcellularLocation>
        <location evidence="1">Membrane</location>
        <topology evidence="1">Multi-pass membrane protein</topology>
    </subcellularLocation>
</comment>
<evidence type="ECO:0000313" key="7">
    <source>
        <dbReference type="Proteomes" id="UP001623330"/>
    </source>
</evidence>
<evidence type="ECO:0000256" key="5">
    <source>
        <dbReference type="ARBA" id="ARBA00023136"/>
    </source>
</evidence>
<accession>A0ABR4NNL8</accession>
<comment type="similarity">
    <text evidence="2">Belongs to the OXA1/ALB3/YidC family.</text>
</comment>
<dbReference type="Proteomes" id="UP001623330">
    <property type="component" value="Unassembled WGS sequence"/>
</dbReference>
<reference evidence="6 7" key="1">
    <citation type="submission" date="2024-05" db="EMBL/GenBank/DDBJ databases">
        <title>Long read based assembly of the Candida bracarensis genome reveals expanded adhesin content.</title>
        <authorList>
            <person name="Marcet-Houben M."/>
            <person name="Ksiezopolska E."/>
            <person name="Gabaldon T."/>
        </authorList>
    </citation>
    <scope>NUCLEOTIDE SEQUENCE [LARGE SCALE GENOMIC DNA]</scope>
    <source>
        <strain evidence="6 7">CBM6</strain>
    </source>
</reference>
<comment type="caution">
    <text evidence="6">The sequence shown here is derived from an EMBL/GenBank/DDBJ whole genome shotgun (WGS) entry which is preliminary data.</text>
</comment>
<dbReference type="EMBL" id="JBEVYD010000011">
    <property type="protein sequence ID" value="KAL3229532.1"/>
    <property type="molecule type" value="Genomic_DNA"/>
</dbReference>
<evidence type="ECO:0000256" key="3">
    <source>
        <dbReference type="ARBA" id="ARBA00022692"/>
    </source>
</evidence>
<dbReference type="PANTHER" id="PTHR12428:SF65">
    <property type="entry name" value="CYTOCHROME C OXIDASE ASSEMBLY PROTEIN COX18, MITOCHONDRIAL"/>
    <property type="match status" value="1"/>
</dbReference>
<keyword evidence="5" id="KW-0472">Membrane</keyword>
<protein>
    <submittedName>
        <fullName evidence="6">Cytochrome c oxidase assembly protein COX18, mitochondrial</fullName>
    </submittedName>
</protein>
<sequence length="322" mass="36499">MSSIFFSRAIARGKPGIVNPNVLINGLNLRQKQTRGVATFQYVADTLTQLHDLSGLHWVFLVPLTTFGLRTVFTLPLSIWQRRRIIKQQELRKLVAPVTSIVKMRLAATSKSAKDKLANNIADPIPIAKPVGSLSVENLTPEQITVIAAKEARKRQKTLFKKYNVQMWKNMVLPLVQIPLWVTVSMGIRTLTEKPMREKLYNSDWLSYLGVGEDFYLSEPLVNYPFAIPLVLGTLSMLNVEYNGRVMLESNSASNVGLDLKRDDSRLQLGLQTVLNVARIGTVFMMGFSSQTAVILSLYWISSQLFSLLQNIFLNWLWPYQR</sequence>
<dbReference type="InterPro" id="IPR001708">
    <property type="entry name" value="YidC/ALB3/OXA1/COX18"/>
</dbReference>
<evidence type="ECO:0000256" key="4">
    <source>
        <dbReference type="ARBA" id="ARBA00022989"/>
    </source>
</evidence>
<evidence type="ECO:0000256" key="2">
    <source>
        <dbReference type="ARBA" id="ARBA00009877"/>
    </source>
</evidence>
<keyword evidence="4" id="KW-1133">Transmembrane helix</keyword>
<gene>
    <name evidence="6" type="ORF">RNJ44_01668</name>
</gene>
<dbReference type="PANTHER" id="PTHR12428">
    <property type="entry name" value="OXA1"/>
    <property type="match status" value="1"/>
</dbReference>